<evidence type="ECO:0000313" key="2">
    <source>
        <dbReference type="Proteomes" id="UP000760494"/>
    </source>
</evidence>
<accession>A0A9Q9RE34</accession>
<protein>
    <submittedName>
        <fullName evidence="1">Uncharacterized protein</fullName>
    </submittedName>
</protein>
<dbReference type="AlphaFoldDB" id="A0A9Q9RE34"/>
<evidence type="ECO:0000313" key="1">
    <source>
        <dbReference type="EMBL" id="VTT58237.1"/>
    </source>
</evidence>
<name>A0A9Q9RE34_FUSFU</name>
<reference evidence="1" key="1">
    <citation type="submission" date="2019-05" db="EMBL/GenBank/DDBJ databases">
        <authorList>
            <person name="Piombo E."/>
        </authorList>
    </citation>
    <scope>NUCLEOTIDE SEQUENCE</scope>
    <source>
        <strain evidence="1">C2S</strain>
    </source>
</reference>
<gene>
    <name evidence="1" type="ORF">C2S_13800</name>
</gene>
<sequence>MGNWTDGRKPGIDLPSKFKTFILSSANFIESFINQKLPAINRIMSMNIDQVTCWADYHFFTYDWEVTAIYFVGHEDASKDSTTYALKQQEFSVRKDWPQSAKDFFDAYIGTPAKGSKVWRYQDTQWREPSLRDYTHKGTVEIWMSGDTMTLARAYTTAGSNTIVYEGRQWTRFKFTIDLSSFDPNIKKKASSETYLRLYITTKNLVDINQPTTSFQGNYKFLANFRQGFEKGYKAASRNFKWYINSIRNCLQGQEKFTLLASGVFFFKDPVINAQGDLVCIIRKSVNLSTIMQTLSVVLFLEVILLVCREKVRLVLGTQKSHLGPRVL</sequence>
<organism evidence="1 2">
    <name type="scientific">Fusarium fujikuroi</name>
    <name type="common">Bakanae and foot rot disease fungus</name>
    <name type="synonym">Gibberella fujikuroi</name>
    <dbReference type="NCBI Taxonomy" id="5127"/>
    <lineage>
        <taxon>Eukaryota</taxon>
        <taxon>Fungi</taxon>
        <taxon>Dikarya</taxon>
        <taxon>Ascomycota</taxon>
        <taxon>Pezizomycotina</taxon>
        <taxon>Sordariomycetes</taxon>
        <taxon>Hypocreomycetidae</taxon>
        <taxon>Hypocreales</taxon>
        <taxon>Nectriaceae</taxon>
        <taxon>Fusarium</taxon>
        <taxon>Fusarium fujikuroi species complex</taxon>
    </lineage>
</organism>
<dbReference type="EMBL" id="CABFJX010000017">
    <property type="protein sequence ID" value="VTT58237.1"/>
    <property type="molecule type" value="Genomic_DNA"/>
</dbReference>
<dbReference type="Proteomes" id="UP000760494">
    <property type="component" value="Unassembled WGS sequence"/>
</dbReference>
<proteinExistence type="predicted"/>
<comment type="caution">
    <text evidence="1">The sequence shown here is derived from an EMBL/GenBank/DDBJ whole genome shotgun (WGS) entry which is preliminary data.</text>
</comment>